<accession>A0A699JKK8</accession>
<feature type="region of interest" description="Disordered" evidence="1">
    <location>
        <begin position="124"/>
        <end position="168"/>
    </location>
</feature>
<feature type="compositionally biased region" description="Basic and acidic residues" evidence="1">
    <location>
        <begin position="136"/>
        <end position="145"/>
    </location>
</feature>
<dbReference type="AlphaFoldDB" id="A0A699JKK8"/>
<proteinExistence type="predicted"/>
<dbReference type="EMBL" id="BKCJ010419785">
    <property type="protein sequence ID" value="GFA41415.1"/>
    <property type="molecule type" value="Genomic_DNA"/>
</dbReference>
<protein>
    <submittedName>
        <fullName evidence="2">Uncharacterized protein</fullName>
    </submittedName>
</protein>
<comment type="caution">
    <text evidence="2">The sequence shown here is derived from an EMBL/GenBank/DDBJ whole genome shotgun (WGS) entry which is preliminary data.</text>
</comment>
<organism evidence="2">
    <name type="scientific">Tanacetum cinerariifolium</name>
    <name type="common">Dalmatian daisy</name>
    <name type="synonym">Chrysanthemum cinerariifolium</name>
    <dbReference type="NCBI Taxonomy" id="118510"/>
    <lineage>
        <taxon>Eukaryota</taxon>
        <taxon>Viridiplantae</taxon>
        <taxon>Streptophyta</taxon>
        <taxon>Embryophyta</taxon>
        <taxon>Tracheophyta</taxon>
        <taxon>Spermatophyta</taxon>
        <taxon>Magnoliopsida</taxon>
        <taxon>eudicotyledons</taxon>
        <taxon>Gunneridae</taxon>
        <taxon>Pentapetalae</taxon>
        <taxon>asterids</taxon>
        <taxon>campanulids</taxon>
        <taxon>Asterales</taxon>
        <taxon>Asteraceae</taxon>
        <taxon>Asteroideae</taxon>
        <taxon>Anthemideae</taxon>
        <taxon>Anthemidinae</taxon>
        <taxon>Tanacetum</taxon>
    </lineage>
</organism>
<reference evidence="2" key="1">
    <citation type="journal article" date="2019" name="Sci. Rep.">
        <title>Draft genome of Tanacetum cinerariifolium, the natural source of mosquito coil.</title>
        <authorList>
            <person name="Yamashiro T."/>
            <person name="Shiraishi A."/>
            <person name="Satake H."/>
            <person name="Nakayama K."/>
        </authorList>
    </citation>
    <scope>NUCLEOTIDE SEQUENCE</scope>
</reference>
<name>A0A699JKK8_TANCI</name>
<evidence type="ECO:0000256" key="1">
    <source>
        <dbReference type="SAM" id="MobiDB-lite"/>
    </source>
</evidence>
<sequence length="325" mass="37426">MKGWKDKFLFVNRRVISDAMAWRHHDSDVYDPLLNDDYNILDVRTLAENIIDLRLVHPAFFFTIGYATIWEFLGVRPIFKDTRGECDTMSKYLRFPFISNDDILDKTNSQREVEVEDEKVLAAKEKKKTASPVGQDHSEGSKEDQANESLLRSHPRDSLQNAPEADNEIVQVSSYESADESIYNYINVDGDKHREGTPRLKPFVNHAYQTLHINLEQVFADESNAAGCHVEEGESSGDVYVPQWVLPSRCRVDSLMWCREMMVHLPPLAAHEQNNVLPTPIELERAWFNLDRGALAQAYILQRFKNLQDYYSAMADTHEQCSKNV</sequence>
<evidence type="ECO:0000313" key="2">
    <source>
        <dbReference type="EMBL" id="GFA41415.1"/>
    </source>
</evidence>
<gene>
    <name evidence="2" type="ORF">Tci_613387</name>
</gene>